<dbReference type="InterPro" id="IPR045528">
    <property type="entry name" value="DO-GTPase2"/>
</dbReference>
<comment type="caution">
    <text evidence="2">The sequence shown here is derived from an EMBL/GenBank/DDBJ whole genome shotgun (WGS) entry which is preliminary data.</text>
</comment>
<sequence length="332" mass="37274">MEISEFARDPETFLQLTERDVARLSDQLPDGYTQGVTHTVAMAGARASGKSLYIGVVVKLLEQLANRFDQPFAPTSATRTVYREHYERPLFEAMSLMGATPSSRSEDAYQNQPLIFRLGRWTTPRGEHDHFLVIRDVAGEDLESRTPVPQLNFMGSADLIIFLFDPLQVHQVKSNLKGLIPEQLELGGDPAVVLENLFGILQGRRPRLAVTVSKFDTVQQLGRLKDGQWKQVMGNPGSSLARDTGWDYRESDQRLVHLETQSLLTMMDARQLVNRLQAGYPDSRAIRYFAVSSLGQAPVGEELAREGIAPYRCLDPVRWLLWDNGLFRGTGS</sequence>
<keyword evidence="3" id="KW-1185">Reference proteome</keyword>
<proteinExistence type="predicted"/>
<evidence type="ECO:0000313" key="2">
    <source>
        <dbReference type="EMBL" id="RAV33063.1"/>
    </source>
</evidence>
<dbReference type="Proteomes" id="UP000251577">
    <property type="component" value="Unassembled WGS sequence"/>
</dbReference>
<reference evidence="2 3" key="1">
    <citation type="journal article" date="2018" name="Syst. Appl. Microbiol.">
        <title>Corynebacterium heidelbergense sp. nov., isolated from the preen glands of Egyptian geese (Alopochen aegyptiacus).</title>
        <authorList>
            <person name="Braun M.S."/>
            <person name="Wang E."/>
            <person name="Zimmermann S."/>
            <person name="Wink M."/>
        </authorList>
    </citation>
    <scope>NUCLEOTIDE SEQUENCE [LARGE SCALE GENOMIC DNA]</scope>
    <source>
        <strain evidence="2 3">647</strain>
    </source>
</reference>
<feature type="domain" description="Double-GTPase 2" evidence="1">
    <location>
        <begin position="39"/>
        <end position="252"/>
    </location>
</feature>
<dbReference type="Pfam" id="PF19993">
    <property type="entry name" value="DO-GTPase2"/>
    <property type="match status" value="1"/>
</dbReference>
<dbReference type="AlphaFoldDB" id="A0A364V8S1"/>
<gene>
    <name evidence="2" type="ORF">DLJ54_00510</name>
</gene>
<protein>
    <recommendedName>
        <fullName evidence="1">Double-GTPase 2 domain-containing protein</fullName>
    </recommendedName>
</protein>
<evidence type="ECO:0000313" key="3">
    <source>
        <dbReference type="Proteomes" id="UP000251577"/>
    </source>
</evidence>
<organism evidence="2 3">
    <name type="scientific">Corynebacterium heidelbergense</name>
    <dbReference type="NCBI Taxonomy" id="2055947"/>
    <lineage>
        <taxon>Bacteria</taxon>
        <taxon>Bacillati</taxon>
        <taxon>Actinomycetota</taxon>
        <taxon>Actinomycetes</taxon>
        <taxon>Mycobacteriales</taxon>
        <taxon>Corynebacteriaceae</taxon>
        <taxon>Corynebacterium</taxon>
    </lineage>
</organism>
<evidence type="ECO:0000259" key="1">
    <source>
        <dbReference type="Pfam" id="PF19993"/>
    </source>
</evidence>
<dbReference type="EMBL" id="QHCV01000003">
    <property type="protein sequence ID" value="RAV33063.1"/>
    <property type="molecule type" value="Genomic_DNA"/>
</dbReference>
<accession>A0A364V8S1</accession>
<name>A0A364V8S1_9CORY</name>